<evidence type="ECO:0000259" key="3">
    <source>
        <dbReference type="Pfam" id="PF13449"/>
    </source>
</evidence>
<dbReference type="Proteomes" id="UP001324427">
    <property type="component" value="Unassembled WGS sequence"/>
</dbReference>
<proteinExistence type="predicted"/>
<organism evidence="4 5">
    <name type="scientific">Oleoguttula mirabilis</name>
    <dbReference type="NCBI Taxonomy" id="1507867"/>
    <lineage>
        <taxon>Eukaryota</taxon>
        <taxon>Fungi</taxon>
        <taxon>Dikarya</taxon>
        <taxon>Ascomycota</taxon>
        <taxon>Pezizomycotina</taxon>
        <taxon>Dothideomycetes</taxon>
        <taxon>Dothideomycetidae</taxon>
        <taxon>Mycosphaerellales</taxon>
        <taxon>Teratosphaeriaceae</taxon>
        <taxon>Oleoguttula</taxon>
    </lineage>
</organism>
<evidence type="ECO:0000313" key="5">
    <source>
        <dbReference type="Proteomes" id="UP001324427"/>
    </source>
</evidence>
<name>A0AAV9JPT4_9PEZI</name>
<feature type="domain" description="Phytase-like" evidence="3">
    <location>
        <begin position="88"/>
        <end position="459"/>
    </location>
</feature>
<feature type="region of interest" description="Disordered" evidence="1">
    <location>
        <begin position="263"/>
        <end position="282"/>
    </location>
</feature>
<feature type="chain" id="PRO_5043552678" description="Phytase-like domain-containing protein" evidence="2">
    <location>
        <begin position="21"/>
        <end position="525"/>
    </location>
</feature>
<dbReference type="PANTHER" id="PTHR37957">
    <property type="entry name" value="BLR7070 PROTEIN"/>
    <property type="match status" value="1"/>
</dbReference>
<reference evidence="4 5" key="1">
    <citation type="submission" date="2021-11" db="EMBL/GenBank/DDBJ databases">
        <title>Black yeast isolated from Biological Soil Crust.</title>
        <authorList>
            <person name="Kurbessoian T."/>
        </authorList>
    </citation>
    <scope>NUCLEOTIDE SEQUENCE [LARGE SCALE GENOMIC DNA]</scope>
    <source>
        <strain evidence="4 5">CCFEE 5522</strain>
    </source>
</reference>
<evidence type="ECO:0000256" key="1">
    <source>
        <dbReference type="SAM" id="MobiDB-lite"/>
    </source>
</evidence>
<keyword evidence="2" id="KW-0732">Signal</keyword>
<evidence type="ECO:0000313" key="4">
    <source>
        <dbReference type="EMBL" id="KAK4547037.1"/>
    </source>
</evidence>
<evidence type="ECO:0000256" key="2">
    <source>
        <dbReference type="SAM" id="SignalP"/>
    </source>
</evidence>
<dbReference type="PANTHER" id="PTHR37957:SF1">
    <property type="entry name" value="PHYTASE-LIKE DOMAIN-CONTAINING PROTEIN"/>
    <property type="match status" value="1"/>
</dbReference>
<protein>
    <recommendedName>
        <fullName evidence="3">Phytase-like domain-containing protein</fullName>
    </recommendedName>
</protein>
<dbReference type="EMBL" id="JAVFHQ010000012">
    <property type="protein sequence ID" value="KAK4547037.1"/>
    <property type="molecule type" value="Genomic_DNA"/>
</dbReference>
<dbReference type="Pfam" id="PF13449">
    <property type="entry name" value="Phytase-like"/>
    <property type="match status" value="1"/>
</dbReference>
<sequence>MHLATSILAFAPATLALAAATPPSYATSDTSAVNTTTCNGKKYIYEELAGYGYIASDARDKTGDTIGGIGSSIAIDRNTWARVGNSYKGILYALPDRGWNTEGTLNYQNRVHKIEITFTPNETATVANPSASNLHLKYLDSILLTDPSGTPTSGLDANTRGPYLRFPEISFHLPSVNYTGDGFGGNGTGGHRVVVDSEGLFLGHDGTFWVSDEYGPYVYHFSQTGRMLGAIRPPDAIIPLRNSSESFSADSPPIYAPELAPIPADNPTGRDDNQGFEGLTTNPEGTRLYTLLQSAINQEGGLKNKDSRNARFLVYDITTPQPTYLAEYIVPENHIDPSDASSKIAHQSEIHYISETQFLILARDSNAGRGQSSTQSLYRHVDVFDISNATDIRGEDADCYTCAVASSTGTLDSNVTAAQYCQWLDFNVNAQLNRFGVHNGGAQDSGLLNEKWESIALVPVNVGGHRGGADDEYYLFSLSDNDFITQNGYLNHGRYRYADGSGYDLLNQALVFKVRLPSGSKPLVG</sequence>
<gene>
    <name evidence="4" type="ORF">LTR36_001258</name>
</gene>
<dbReference type="AlphaFoldDB" id="A0AAV9JPT4"/>
<dbReference type="InterPro" id="IPR027372">
    <property type="entry name" value="Phytase-like_dom"/>
</dbReference>
<feature type="signal peptide" evidence="2">
    <location>
        <begin position="1"/>
        <end position="20"/>
    </location>
</feature>
<comment type="caution">
    <text evidence="4">The sequence shown here is derived from an EMBL/GenBank/DDBJ whole genome shotgun (WGS) entry which is preliminary data.</text>
</comment>
<accession>A0AAV9JPT4</accession>
<keyword evidence="5" id="KW-1185">Reference proteome</keyword>